<gene>
    <name evidence="9" type="ORF">JCM19300_901</name>
</gene>
<evidence type="ECO:0000256" key="5">
    <source>
        <dbReference type="ARBA" id="ARBA00023237"/>
    </source>
</evidence>
<dbReference type="RefSeq" id="WP_042506091.1">
    <property type="nucleotide sequence ID" value="NZ_BBNQ01000017.1"/>
</dbReference>
<dbReference type="InterPro" id="IPR012944">
    <property type="entry name" value="SusD_RagB_dom"/>
</dbReference>
<keyword evidence="5" id="KW-0998">Cell outer membrane</keyword>
<feature type="domain" description="SusD-like N-terminal" evidence="8">
    <location>
        <begin position="82"/>
        <end position="228"/>
    </location>
</feature>
<keyword evidence="4" id="KW-0472">Membrane</keyword>
<proteinExistence type="inferred from homology"/>
<dbReference type="InterPro" id="IPR033985">
    <property type="entry name" value="SusD-like_N"/>
</dbReference>
<dbReference type="PROSITE" id="PS51257">
    <property type="entry name" value="PROKAR_LIPOPROTEIN"/>
    <property type="match status" value="1"/>
</dbReference>
<evidence type="ECO:0000256" key="2">
    <source>
        <dbReference type="ARBA" id="ARBA00006275"/>
    </source>
</evidence>
<feature type="signal peptide" evidence="6">
    <location>
        <begin position="1"/>
        <end position="23"/>
    </location>
</feature>
<feature type="chain" id="PRO_5001865654" evidence="6">
    <location>
        <begin position="24"/>
        <end position="571"/>
    </location>
</feature>
<comment type="caution">
    <text evidence="9">The sequence shown here is derived from an EMBL/GenBank/DDBJ whole genome shotgun (WGS) entry which is preliminary data.</text>
</comment>
<dbReference type="Proteomes" id="UP000029644">
    <property type="component" value="Unassembled WGS sequence"/>
</dbReference>
<evidence type="ECO:0000259" key="8">
    <source>
        <dbReference type="Pfam" id="PF14322"/>
    </source>
</evidence>
<organism evidence="9 10">
    <name type="scientific">Algibacter lectus</name>
    <dbReference type="NCBI Taxonomy" id="221126"/>
    <lineage>
        <taxon>Bacteria</taxon>
        <taxon>Pseudomonadati</taxon>
        <taxon>Bacteroidota</taxon>
        <taxon>Flavobacteriia</taxon>
        <taxon>Flavobacteriales</taxon>
        <taxon>Flavobacteriaceae</taxon>
        <taxon>Algibacter</taxon>
    </lineage>
</organism>
<dbReference type="CDD" id="cd08977">
    <property type="entry name" value="SusD"/>
    <property type="match status" value="1"/>
</dbReference>
<dbReference type="Gene3D" id="1.25.40.390">
    <property type="match status" value="1"/>
</dbReference>
<evidence type="ECO:0000256" key="4">
    <source>
        <dbReference type="ARBA" id="ARBA00023136"/>
    </source>
</evidence>
<dbReference type="AlphaFoldDB" id="A0A090VHL5"/>
<feature type="domain" description="RagB/SusD" evidence="7">
    <location>
        <begin position="310"/>
        <end position="571"/>
    </location>
</feature>
<evidence type="ECO:0000313" key="9">
    <source>
        <dbReference type="EMBL" id="GAL64275.1"/>
    </source>
</evidence>
<dbReference type="EMBL" id="BBNQ01000017">
    <property type="protein sequence ID" value="GAL64275.1"/>
    <property type="molecule type" value="Genomic_DNA"/>
</dbReference>
<evidence type="ECO:0000313" key="10">
    <source>
        <dbReference type="Proteomes" id="UP000029644"/>
    </source>
</evidence>
<dbReference type="Pfam" id="PF07980">
    <property type="entry name" value="SusD_RagB"/>
    <property type="match status" value="1"/>
</dbReference>
<keyword evidence="3 6" id="KW-0732">Signal</keyword>
<dbReference type="SUPFAM" id="SSF48452">
    <property type="entry name" value="TPR-like"/>
    <property type="match status" value="1"/>
</dbReference>
<dbReference type="GO" id="GO:0009279">
    <property type="term" value="C:cell outer membrane"/>
    <property type="evidence" value="ECO:0007669"/>
    <property type="project" value="UniProtKB-SubCell"/>
</dbReference>
<dbReference type="InterPro" id="IPR011990">
    <property type="entry name" value="TPR-like_helical_dom_sf"/>
</dbReference>
<comment type="similarity">
    <text evidence="2">Belongs to the SusD family.</text>
</comment>
<comment type="subcellular location">
    <subcellularLocation>
        <location evidence="1">Cell outer membrane</location>
    </subcellularLocation>
</comment>
<protein>
    <submittedName>
        <fullName evidence="9">Putative outer membrane protein</fullName>
    </submittedName>
</protein>
<evidence type="ECO:0000259" key="7">
    <source>
        <dbReference type="Pfam" id="PF07980"/>
    </source>
</evidence>
<evidence type="ECO:0000256" key="1">
    <source>
        <dbReference type="ARBA" id="ARBA00004442"/>
    </source>
</evidence>
<evidence type="ECO:0000256" key="6">
    <source>
        <dbReference type="SAM" id="SignalP"/>
    </source>
</evidence>
<reference evidence="9 10" key="1">
    <citation type="journal article" date="2014" name="Genome Announc.">
        <title>Draft Genome Sequences of Marine Flavobacterium Algibacter lectus Strains SS8 and NR4.</title>
        <authorList>
            <person name="Takatani N."/>
            <person name="Nakanishi M."/>
            <person name="Meirelles P."/>
            <person name="Mino S."/>
            <person name="Suda W."/>
            <person name="Oshima K."/>
            <person name="Hattori M."/>
            <person name="Ohkuma M."/>
            <person name="Hosokawa M."/>
            <person name="Miyashita K."/>
            <person name="Thompson F.L."/>
            <person name="Niwa A."/>
            <person name="Sawabe T."/>
            <person name="Sawabe T."/>
        </authorList>
    </citation>
    <scope>NUCLEOTIDE SEQUENCE [LARGE SCALE GENOMIC DNA]</scope>
    <source>
        <strain evidence="9 10">JCM 19300</strain>
    </source>
</reference>
<accession>A0A090VHL5</accession>
<evidence type="ECO:0000256" key="3">
    <source>
        <dbReference type="ARBA" id="ARBA00022729"/>
    </source>
</evidence>
<sequence>MKYIKTYKFASLLVLLVSITSCNEDFLNVDDLDDLDLSTVYQSEEDLTLALNNLYFSLPNLDIEDPLFSIDANQAYIVPYFWTDDAIHRNIANTADNQGSDFNWSDSRRSLRTFYRYQDIANINFFLESLPGATFETESNRERYAAEARFFRAWIYETMVLAYGDVPLVTTTLTPSDNPSRTPRQEVFDFVISELDEITNQLPETYSGDDIGRITKGAVLALKSRAYLNALGWHSDPDALYAGAEAACSEIISSGVYALVDGIDGFKEQFTPDSDLTSPETILATIYVTGINVSRYALQVSPRDLYKGINGSGNNQRRPGFTSDFIEEVQTINGLFPKDDPTYDPANPWVNRDPRLEATVRLPLDEYLGTDGVNNDIFLPHPSYGDTRDRVQGSNNNPTGYGFKKYTDYTMLNNIEGDADLKIIRYSEVLLMYAEALAGQGRDGEALPYLDQVRERVGMPKYADIGLPTVTRGTTGNTMIDAILLERRYEFAGEGPQRWFDIWRYKLGNQVIGTVYGIPDDVNLPGDLTGPKYDSSDLEIYQRVWDDNYYLLPIFVSFLDDNVNLTQNPGY</sequence>
<dbReference type="Pfam" id="PF14322">
    <property type="entry name" value="SusD-like_3"/>
    <property type="match status" value="1"/>
</dbReference>
<name>A0A090VHL5_9FLAO</name>